<evidence type="ECO:0000313" key="2">
    <source>
        <dbReference type="EMBL" id="POS85227.1"/>
    </source>
</evidence>
<protein>
    <submittedName>
        <fullName evidence="2">Uncharacterized protein</fullName>
    </submittedName>
</protein>
<keyword evidence="3" id="KW-1185">Reference proteome</keyword>
<organism evidence="2 3">
    <name type="scientific">Erysiphe pulchra</name>
    <dbReference type="NCBI Taxonomy" id="225359"/>
    <lineage>
        <taxon>Eukaryota</taxon>
        <taxon>Fungi</taxon>
        <taxon>Dikarya</taxon>
        <taxon>Ascomycota</taxon>
        <taxon>Pezizomycotina</taxon>
        <taxon>Leotiomycetes</taxon>
        <taxon>Erysiphales</taxon>
        <taxon>Erysiphaceae</taxon>
        <taxon>Erysiphe</taxon>
    </lineage>
</organism>
<dbReference type="Proteomes" id="UP000237438">
    <property type="component" value="Unassembled WGS sequence"/>
</dbReference>
<dbReference type="AlphaFoldDB" id="A0A2S4PT62"/>
<comment type="caution">
    <text evidence="2">The sequence shown here is derived from an EMBL/GenBank/DDBJ whole genome shotgun (WGS) entry which is preliminary data.</text>
</comment>
<gene>
    <name evidence="2" type="ORF">EPUL_005648</name>
</gene>
<evidence type="ECO:0000256" key="1">
    <source>
        <dbReference type="SAM" id="MobiDB-lite"/>
    </source>
</evidence>
<feature type="region of interest" description="Disordered" evidence="1">
    <location>
        <begin position="20"/>
        <end position="42"/>
    </location>
</feature>
<sequence length="173" mass="19321">MRTTSARKKEAIQANFMCSFSPLKGSGKRRNQSSSDTPSDRIYDIPRKSARVISKPLGGMSKPPFDEFSHRLGVGWSSVLDADLDVQAAVRGWATFIENHFPISNVKIRLRSKGLSCFLVEANEGYYLFGDDLKQGKLVSKILENVWTNLQGPVPVFEGETLNRSTDRSKIHS</sequence>
<reference evidence="2 3" key="1">
    <citation type="submission" date="2017-10" db="EMBL/GenBank/DDBJ databases">
        <title>Development of genomic resources for the powdery mildew, Erysiphe pulchra.</title>
        <authorList>
            <person name="Wadl P.A."/>
            <person name="Mack B.M."/>
            <person name="Moore G."/>
            <person name="Beltz S.B."/>
        </authorList>
    </citation>
    <scope>NUCLEOTIDE SEQUENCE [LARGE SCALE GENOMIC DNA]</scope>
    <source>
        <strain evidence="2">Cflorida</strain>
    </source>
</reference>
<dbReference type="EMBL" id="PEDP01000680">
    <property type="protein sequence ID" value="POS85227.1"/>
    <property type="molecule type" value="Genomic_DNA"/>
</dbReference>
<name>A0A2S4PT62_9PEZI</name>
<accession>A0A2S4PT62</accession>
<proteinExistence type="predicted"/>
<dbReference type="OrthoDB" id="5359669at2759"/>
<evidence type="ECO:0000313" key="3">
    <source>
        <dbReference type="Proteomes" id="UP000237438"/>
    </source>
</evidence>